<accession>A0A914XDS0</accession>
<evidence type="ECO:0000313" key="2">
    <source>
        <dbReference type="WBParaSite" id="PSAMB.scaffold71size86828.g1615.t1"/>
    </source>
</evidence>
<name>A0A914XDS0_9BILA</name>
<dbReference type="WBParaSite" id="PSAMB.scaffold71size86828.g1615.t1">
    <property type="protein sequence ID" value="PSAMB.scaffold71size86828.g1615.t1"/>
    <property type="gene ID" value="PSAMB.scaffold71size86828.g1615"/>
</dbReference>
<dbReference type="AlphaFoldDB" id="A0A914XDS0"/>
<keyword evidence="1" id="KW-1185">Reference proteome</keyword>
<organism evidence="1 2">
    <name type="scientific">Plectus sambesii</name>
    <dbReference type="NCBI Taxonomy" id="2011161"/>
    <lineage>
        <taxon>Eukaryota</taxon>
        <taxon>Metazoa</taxon>
        <taxon>Ecdysozoa</taxon>
        <taxon>Nematoda</taxon>
        <taxon>Chromadorea</taxon>
        <taxon>Plectida</taxon>
        <taxon>Plectina</taxon>
        <taxon>Plectoidea</taxon>
        <taxon>Plectidae</taxon>
        <taxon>Plectus</taxon>
    </lineage>
</organism>
<reference evidence="2" key="1">
    <citation type="submission" date="2022-11" db="UniProtKB">
        <authorList>
            <consortium name="WormBaseParasite"/>
        </authorList>
    </citation>
    <scope>IDENTIFICATION</scope>
</reference>
<dbReference type="Proteomes" id="UP000887566">
    <property type="component" value="Unplaced"/>
</dbReference>
<evidence type="ECO:0000313" key="1">
    <source>
        <dbReference type="Proteomes" id="UP000887566"/>
    </source>
</evidence>
<proteinExistence type="predicted"/>
<dbReference type="PANTHER" id="PTHR36944">
    <property type="entry name" value="PROTEIN CBG02791-RELATED"/>
    <property type="match status" value="1"/>
</dbReference>
<protein>
    <submittedName>
        <fullName evidence="2">Uncharacterized protein</fullName>
    </submittedName>
</protein>
<dbReference type="PANTHER" id="PTHR36944:SF2">
    <property type="entry name" value="CPG4 DOMAIN-CONTAINING PROTEIN"/>
    <property type="match status" value="1"/>
</dbReference>
<sequence>MTTYFVLVVRRALVLLLVVALHLARSTLRFKRDFMYVPDQPNGTDPDCYQKCNDAWSWDFEAAFNMSSQDFYDFPFHPLILDEAPHQMYCAISAERLRCYTDNCGDTDAYHVWSPSNFLCTFKAALFAQARSCLAATEPLAFDRCDDRCHTSALARVEEQSERALIGQVFSASDEAVYRRELDLLCSFQDCFRNCQQPILADSCDSAGATAAGDLIATYISWHANDVRDWHLSSGKVDGFPDSCKRLQQVTTSSRTKRTVDPIVQLLDDL</sequence>